<evidence type="ECO:0000256" key="5">
    <source>
        <dbReference type="PROSITE-ProRule" id="PRU00339"/>
    </source>
</evidence>
<dbReference type="Pfam" id="PF23892">
    <property type="entry name" value="Ig_CycH"/>
    <property type="match status" value="1"/>
</dbReference>
<organism evidence="10 11">
    <name type="scientific">Nitrosococcus wardiae</name>
    <dbReference type="NCBI Taxonomy" id="1814290"/>
    <lineage>
        <taxon>Bacteria</taxon>
        <taxon>Pseudomonadati</taxon>
        <taxon>Pseudomonadota</taxon>
        <taxon>Gammaproteobacteria</taxon>
        <taxon>Chromatiales</taxon>
        <taxon>Chromatiaceae</taxon>
        <taxon>Nitrosococcus</taxon>
    </lineage>
</organism>
<evidence type="ECO:0000256" key="3">
    <source>
        <dbReference type="ARBA" id="ARBA00022748"/>
    </source>
</evidence>
<keyword evidence="2" id="KW-0677">Repeat</keyword>
<feature type="compositionally biased region" description="Polar residues" evidence="6">
    <location>
        <begin position="295"/>
        <end position="305"/>
    </location>
</feature>
<keyword evidence="7" id="KW-0812">Transmembrane</keyword>
<feature type="transmembrane region" description="Helical" evidence="7">
    <location>
        <begin position="6"/>
        <end position="27"/>
    </location>
</feature>
<feature type="repeat" description="TPR" evidence="5">
    <location>
        <begin position="157"/>
        <end position="190"/>
    </location>
</feature>
<name>A0A4P7C624_9GAMM</name>
<keyword evidence="4 5" id="KW-0802">TPR repeat</keyword>
<feature type="region of interest" description="Disordered" evidence="6">
    <location>
        <begin position="282"/>
        <end position="305"/>
    </location>
</feature>
<protein>
    <submittedName>
        <fullName evidence="10">C-type cytochrome biogenesis protein CcmI</fullName>
    </submittedName>
</protein>
<dbReference type="InterPro" id="IPR051263">
    <property type="entry name" value="C-type_cytochrome_biogenesis"/>
</dbReference>
<evidence type="ECO:0000256" key="2">
    <source>
        <dbReference type="ARBA" id="ARBA00022737"/>
    </source>
</evidence>
<dbReference type="PROSITE" id="PS50005">
    <property type="entry name" value="TPR"/>
    <property type="match status" value="1"/>
</dbReference>
<keyword evidence="7" id="KW-0472">Membrane</keyword>
<dbReference type="PANTHER" id="PTHR47870:SF4">
    <property type="entry name" value="CYTOCHROME C-TYPE BIOGENESIS PROTEIN CYCH"/>
    <property type="match status" value="1"/>
</dbReference>
<dbReference type="GO" id="GO:0005886">
    <property type="term" value="C:plasma membrane"/>
    <property type="evidence" value="ECO:0007669"/>
    <property type="project" value="TreeGrafter"/>
</dbReference>
<accession>A0A4P7C624</accession>
<dbReference type="InterPro" id="IPR011990">
    <property type="entry name" value="TPR-like_helical_dom_sf"/>
</dbReference>
<evidence type="ECO:0000256" key="4">
    <source>
        <dbReference type="ARBA" id="ARBA00022803"/>
    </source>
</evidence>
<dbReference type="NCBIfam" id="TIGR03142">
    <property type="entry name" value="cytochro_ccmI"/>
    <property type="match status" value="1"/>
</dbReference>
<dbReference type="GO" id="GO:0017004">
    <property type="term" value="P:cytochrome complex assembly"/>
    <property type="evidence" value="ECO:0007669"/>
    <property type="project" value="UniProtKB-KW"/>
</dbReference>
<proteinExistence type="predicted"/>
<dbReference type="KEGG" id="nwr:E3U44_18945"/>
<dbReference type="AlphaFoldDB" id="A0A4P7C624"/>
<dbReference type="EMBL" id="CP038033">
    <property type="protein sequence ID" value="QBQ56342.1"/>
    <property type="molecule type" value="Genomic_DNA"/>
</dbReference>
<dbReference type="RefSeq" id="WP_134359587.1">
    <property type="nucleotide sequence ID" value="NZ_CP038033.1"/>
</dbReference>
<feature type="transmembrane region" description="Helical" evidence="7">
    <location>
        <begin position="95"/>
        <end position="113"/>
    </location>
</feature>
<evidence type="ECO:0000256" key="7">
    <source>
        <dbReference type="SAM" id="Phobius"/>
    </source>
</evidence>
<comment type="subcellular location">
    <subcellularLocation>
        <location evidence="1">Cell envelope</location>
    </subcellularLocation>
</comment>
<evidence type="ECO:0000256" key="6">
    <source>
        <dbReference type="SAM" id="MobiDB-lite"/>
    </source>
</evidence>
<evidence type="ECO:0000256" key="1">
    <source>
        <dbReference type="ARBA" id="ARBA00004196"/>
    </source>
</evidence>
<gene>
    <name evidence="10" type="primary">ccmI</name>
    <name evidence="10" type="ORF">E3U44_18945</name>
</gene>
<dbReference type="Pfam" id="PF23914">
    <property type="entry name" value="TPR_CcmH_CycH"/>
    <property type="match status" value="1"/>
</dbReference>
<keyword evidence="7" id="KW-1133">Transmembrane helix</keyword>
<dbReference type="InterPro" id="IPR056412">
    <property type="entry name" value="Ig_CycH"/>
</dbReference>
<evidence type="ECO:0000313" key="11">
    <source>
        <dbReference type="Proteomes" id="UP000294325"/>
    </source>
</evidence>
<feature type="domain" description="Cytochrome c-type biogenesis protein H Ig-like" evidence="8">
    <location>
        <begin position="309"/>
        <end position="417"/>
    </location>
</feature>
<dbReference type="OrthoDB" id="9776053at2"/>
<evidence type="ECO:0000313" key="10">
    <source>
        <dbReference type="EMBL" id="QBQ56342.1"/>
    </source>
</evidence>
<dbReference type="InterPro" id="IPR019734">
    <property type="entry name" value="TPR_rpt"/>
</dbReference>
<evidence type="ECO:0000259" key="8">
    <source>
        <dbReference type="Pfam" id="PF23892"/>
    </source>
</evidence>
<sequence length="421" mass="46169">MTSLSTFWIAAGVMVLFALSFLLLPLLRRRDQQTLDETTAEIAVYRERLRELRAELRSGTLTEEQFSQARRELEEAMAADLATGSSVELKTKRHWVTALILVVFTPSLAFVTYQQLGASDEVAQFLAMEKESQQEMDSMRHAMEGLKARLAENPEDIRGWQLLGRTYLATNEFAKAAEALGRAYALDDQNPDVILDYAESLATSQGRRLQGAPLKLVHRALEIAPQHPKALWLAAVNALQTNQNEEAKTYLERLASQLPPGSEEERMVRTHLAQLSPEMAARGNGATETRAPATASANTDKGSTQAPRIEVKVALDPTLKDEVSETSTVFVFARAAQGPPMPLAAARHQVKDLPLTVVLDDSQAMMPSMKMSNFSEFKVGARISWSGNPIPQSGDFQGFAEGTIPAAPSGPVSVTINQRVP</sequence>
<dbReference type="Proteomes" id="UP000294325">
    <property type="component" value="Chromosome"/>
</dbReference>
<keyword evidence="3" id="KW-0201">Cytochrome c-type biogenesis</keyword>
<evidence type="ECO:0000259" key="9">
    <source>
        <dbReference type="Pfam" id="PF23914"/>
    </source>
</evidence>
<dbReference type="Gene3D" id="1.25.40.10">
    <property type="entry name" value="Tetratricopeptide repeat domain"/>
    <property type="match status" value="1"/>
</dbReference>
<feature type="domain" description="Cytochrome c-type biogenesis protein H TPR" evidence="9">
    <location>
        <begin position="121"/>
        <end position="263"/>
    </location>
</feature>
<reference evidence="10 11" key="1">
    <citation type="submission" date="2019-03" db="EMBL/GenBank/DDBJ databases">
        <title>The genome sequence of Nitrosococcus wardiae strain D1FHST reveals the archetypal metabolic capacity of ammonia-oxidizing Gammaproteobacteria.</title>
        <authorList>
            <person name="Wang L."/>
            <person name="Lim C.K."/>
            <person name="Hanson T.E."/>
            <person name="Dang H."/>
            <person name="Klotz M.G."/>
        </authorList>
    </citation>
    <scope>NUCLEOTIDE SEQUENCE [LARGE SCALE GENOMIC DNA]</scope>
    <source>
        <strain evidence="10 11">D1FHS</strain>
    </source>
</reference>
<dbReference type="PANTHER" id="PTHR47870">
    <property type="entry name" value="CYTOCHROME C-TYPE BIOGENESIS PROTEIN CCMH"/>
    <property type="match status" value="1"/>
</dbReference>
<keyword evidence="11" id="KW-1185">Reference proteome</keyword>
<dbReference type="InterPro" id="IPR017560">
    <property type="entry name" value="Cyt_c_biogenesis_CcmI"/>
</dbReference>
<dbReference type="SUPFAM" id="SSF48452">
    <property type="entry name" value="TPR-like"/>
    <property type="match status" value="1"/>
</dbReference>
<dbReference type="InterPro" id="IPR056413">
    <property type="entry name" value="TPR_CcmH_CycH"/>
</dbReference>
<dbReference type="GO" id="GO:0030313">
    <property type="term" value="C:cell envelope"/>
    <property type="evidence" value="ECO:0007669"/>
    <property type="project" value="UniProtKB-SubCell"/>
</dbReference>